<feature type="transmembrane region" description="Helical" evidence="1">
    <location>
        <begin position="131"/>
        <end position="150"/>
    </location>
</feature>
<keyword evidence="1" id="KW-0472">Membrane</keyword>
<sequence>MNCRNCGYPLAGNFCSNCGQSAKVNRINLTTVLHELSEGVFQVNRGFFYTLKALFTRPGKSLQEYLNGKRKDHFKPVAYVLTWSTLYFLIAQLSGQNTWIDDLITGWMNGAAGLDSASAVPKIATWFAKNYAYTSLLLLPLFSLASYLSFSKFGKNFLEHLVVNTYLTGQQAIIYALFAIGRAVTGWEILEPFSLLTAIGYTFWVFWQFFSEGNRIMNILRTLLTYVWYLIFCVGLSLLLVLIDKL</sequence>
<dbReference type="InterPro" id="IPR022134">
    <property type="entry name" value="DUF3667"/>
</dbReference>
<proteinExistence type="predicted"/>
<keyword evidence="1" id="KW-1133">Transmembrane helix</keyword>
<keyword evidence="3" id="KW-1185">Reference proteome</keyword>
<feature type="transmembrane region" description="Helical" evidence="1">
    <location>
        <begin position="223"/>
        <end position="243"/>
    </location>
</feature>
<dbReference type="Proteomes" id="UP000223913">
    <property type="component" value="Unassembled WGS sequence"/>
</dbReference>
<evidence type="ECO:0008006" key="4">
    <source>
        <dbReference type="Google" id="ProtNLM"/>
    </source>
</evidence>
<gene>
    <name evidence="2" type="ORF">CRP01_31670</name>
</gene>
<protein>
    <recommendedName>
        <fullName evidence="4">DUF3667 domain-containing protein</fullName>
    </recommendedName>
</protein>
<dbReference type="AlphaFoldDB" id="A0A2D0N256"/>
<accession>A0A2D0N256</accession>
<reference evidence="2 3" key="1">
    <citation type="submission" date="2017-10" db="EMBL/GenBank/DDBJ databases">
        <title>The draft genome sequence of Lewinella nigricans NBRC 102662.</title>
        <authorList>
            <person name="Wang K."/>
        </authorList>
    </citation>
    <scope>NUCLEOTIDE SEQUENCE [LARGE SCALE GENOMIC DNA]</scope>
    <source>
        <strain evidence="2 3">NBRC 102662</strain>
    </source>
</reference>
<evidence type="ECO:0000313" key="2">
    <source>
        <dbReference type="EMBL" id="PHN02537.1"/>
    </source>
</evidence>
<dbReference type="Pfam" id="PF12412">
    <property type="entry name" value="DUF3667"/>
    <property type="match status" value="1"/>
</dbReference>
<feature type="transmembrane region" description="Helical" evidence="1">
    <location>
        <begin position="193"/>
        <end position="211"/>
    </location>
</feature>
<evidence type="ECO:0000256" key="1">
    <source>
        <dbReference type="SAM" id="Phobius"/>
    </source>
</evidence>
<keyword evidence="1" id="KW-0812">Transmembrane</keyword>
<feature type="transmembrane region" description="Helical" evidence="1">
    <location>
        <begin position="162"/>
        <end position="181"/>
    </location>
</feature>
<name>A0A2D0N256_FLAN2</name>
<dbReference type="OrthoDB" id="7446256at2"/>
<dbReference type="EMBL" id="PDUD01000039">
    <property type="protein sequence ID" value="PHN02537.1"/>
    <property type="molecule type" value="Genomic_DNA"/>
</dbReference>
<comment type="caution">
    <text evidence="2">The sequence shown here is derived from an EMBL/GenBank/DDBJ whole genome shotgun (WGS) entry which is preliminary data.</text>
</comment>
<feature type="transmembrane region" description="Helical" evidence="1">
    <location>
        <begin position="77"/>
        <end position="95"/>
    </location>
</feature>
<evidence type="ECO:0000313" key="3">
    <source>
        <dbReference type="Proteomes" id="UP000223913"/>
    </source>
</evidence>
<organism evidence="2 3">
    <name type="scientific">Flavilitoribacter nigricans (strain ATCC 23147 / DSM 23189 / NBRC 102662 / NCIMB 1420 / SS-2)</name>
    <name type="common">Lewinella nigricans</name>
    <dbReference type="NCBI Taxonomy" id="1122177"/>
    <lineage>
        <taxon>Bacteria</taxon>
        <taxon>Pseudomonadati</taxon>
        <taxon>Bacteroidota</taxon>
        <taxon>Saprospiria</taxon>
        <taxon>Saprospirales</taxon>
        <taxon>Lewinellaceae</taxon>
        <taxon>Flavilitoribacter</taxon>
    </lineage>
</organism>